<evidence type="ECO:0000313" key="2">
    <source>
        <dbReference type="Proteomes" id="UP001314229"/>
    </source>
</evidence>
<keyword evidence="2" id="KW-1185">Reference proteome</keyword>
<evidence type="ECO:0000313" key="1">
    <source>
        <dbReference type="EMBL" id="CAK6978114.1"/>
    </source>
</evidence>
<organism evidence="1 2">
    <name type="scientific">Scomber scombrus</name>
    <name type="common">Atlantic mackerel</name>
    <name type="synonym">Scomber vernalis</name>
    <dbReference type="NCBI Taxonomy" id="13677"/>
    <lineage>
        <taxon>Eukaryota</taxon>
        <taxon>Metazoa</taxon>
        <taxon>Chordata</taxon>
        <taxon>Craniata</taxon>
        <taxon>Vertebrata</taxon>
        <taxon>Euteleostomi</taxon>
        <taxon>Actinopterygii</taxon>
        <taxon>Neopterygii</taxon>
        <taxon>Teleostei</taxon>
        <taxon>Neoteleostei</taxon>
        <taxon>Acanthomorphata</taxon>
        <taxon>Pelagiaria</taxon>
        <taxon>Scombriformes</taxon>
        <taxon>Scombridae</taxon>
        <taxon>Scomber</taxon>
    </lineage>
</organism>
<proteinExistence type="predicted"/>
<name>A0AAV1Q3U9_SCOSC</name>
<dbReference type="EMBL" id="CAWUFR010000457">
    <property type="protein sequence ID" value="CAK6978114.1"/>
    <property type="molecule type" value="Genomic_DNA"/>
</dbReference>
<sequence length="94" mass="10724">MAQKDVTCEPWMMCACVSIINLIGQQGSPSHSLHRDWLISKTQLTATERQLGAKKQNWTWKKKVCCRDKREEITFLLSFGLILTGGDVKELVML</sequence>
<reference evidence="1 2" key="1">
    <citation type="submission" date="2024-01" db="EMBL/GenBank/DDBJ databases">
        <authorList>
            <person name="Alioto T."/>
            <person name="Alioto T."/>
            <person name="Gomez Garrido J."/>
        </authorList>
    </citation>
    <scope>NUCLEOTIDE SEQUENCE [LARGE SCALE GENOMIC DNA]</scope>
</reference>
<dbReference type="Proteomes" id="UP001314229">
    <property type="component" value="Unassembled WGS sequence"/>
</dbReference>
<dbReference type="AlphaFoldDB" id="A0AAV1Q3U9"/>
<comment type="caution">
    <text evidence="1">The sequence shown here is derived from an EMBL/GenBank/DDBJ whole genome shotgun (WGS) entry which is preliminary data.</text>
</comment>
<gene>
    <name evidence="1" type="ORF">FSCOSCO3_A010331</name>
</gene>
<protein>
    <submittedName>
        <fullName evidence="1">Uncharacterized protein</fullName>
    </submittedName>
</protein>
<accession>A0AAV1Q3U9</accession>